<keyword evidence="2" id="KW-1185">Reference proteome</keyword>
<dbReference type="EMBL" id="CP063056">
    <property type="protein sequence ID" value="QPB41925.1"/>
    <property type="molecule type" value="Genomic_DNA"/>
</dbReference>
<reference evidence="1 2" key="1">
    <citation type="submission" date="2020-10" db="EMBL/GenBank/DDBJ databases">
        <title>Genome Sequencing of Rodentibacter spp. strain DSM111151.</title>
        <authorList>
            <person name="Benga L."/>
            <person name="Lautwein T."/>
        </authorList>
    </citation>
    <scope>NUCLEOTIDE SEQUENCE [LARGE SCALE GENOMIC DNA]</scope>
    <source>
        <strain evidence="1 2">DSM 111151</strain>
    </source>
</reference>
<protein>
    <submittedName>
        <fullName evidence="1">Uncharacterized protein</fullName>
    </submittedName>
</protein>
<sequence>MGKINKLVGSPWHISYLSKSPDDLRRHQRRCKHFDNKYCCLRRIRCFSSAHCDYYSEKIDIQVNTEIKKAAKPKLQLKTDTFNPNSYLIGEKIIHKKFGLGLVIGVQGHSIIVEFKGFQTKILDFEICSREELISFPQK</sequence>
<dbReference type="RefSeq" id="WP_194811509.1">
    <property type="nucleotide sequence ID" value="NZ_CP063056.1"/>
</dbReference>
<evidence type="ECO:0000313" key="2">
    <source>
        <dbReference type="Proteomes" id="UP000663069"/>
    </source>
</evidence>
<dbReference type="Proteomes" id="UP000663069">
    <property type="component" value="Chromosome"/>
</dbReference>
<evidence type="ECO:0000313" key="1">
    <source>
        <dbReference type="EMBL" id="QPB41925.1"/>
    </source>
</evidence>
<accession>A0ABX6UXC5</accession>
<name>A0ABX6UXC5_9PAST</name>
<proteinExistence type="predicted"/>
<organism evidence="1 2">
    <name type="scientific">Rodentibacter haemolyticus</name>
    <dbReference type="NCBI Taxonomy" id="2778911"/>
    <lineage>
        <taxon>Bacteria</taxon>
        <taxon>Pseudomonadati</taxon>
        <taxon>Pseudomonadota</taxon>
        <taxon>Gammaproteobacteria</taxon>
        <taxon>Pasteurellales</taxon>
        <taxon>Pasteurellaceae</taxon>
        <taxon>Rodentibacter</taxon>
    </lineage>
</organism>
<gene>
    <name evidence="1" type="ORF">IHV77_08340</name>
</gene>